<name>A0A1D8K9J8_9GAMM</name>
<accession>A0A1D8K9J8</accession>
<keyword evidence="1" id="KW-1133">Transmembrane helix</keyword>
<gene>
    <name evidence="2" type="ORF">BJI67_11590</name>
</gene>
<feature type="transmembrane region" description="Helical" evidence="1">
    <location>
        <begin position="304"/>
        <end position="323"/>
    </location>
</feature>
<feature type="transmembrane region" description="Helical" evidence="1">
    <location>
        <begin position="163"/>
        <end position="181"/>
    </location>
</feature>
<proteinExistence type="predicted"/>
<feature type="transmembrane region" description="Helical" evidence="1">
    <location>
        <begin position="43"/>
        <end position="67"/>
    </location>
</feature>
<protein>
    <submittedName>
        <fullName evidence="2">Uncharacterized protein</fullName>
    </submittedName>
</protein>
<dbReference type="AlphaFoldDB" id="A0A1D8K9J8"/>
<feature type="transmembrane region" description="Helical" evidence="1">
    <location>
        <begin position="409"/>
        <end position="430"/>
    </location>
</feature>
<evidence type="ECO:0000313" key="3">
    <source>
        <dbReference type="Proteomes" id="UP000095342"/>
    </source>
</evidence>
<feature type="transmembrane region" description="Helical" evidence="1">
    <location>
        <begin position="377"/>
        <end position="400"/>
    </location>
</feature>
<reference evidence="2 3" key="1">
    <citation type="submission" date="2016-09" db="EMBL/GenBank/DDBJ databases">
        <title>Acidihalobacter prosperus V6 (DSM14174).</title>
        <authorList>
            <person name="Khaleque H.N."/>
            <person name="Ramsay J.P."/>
            <person name="Murphy R.J.T."/>
            <person name="Kaksonen A.H."/>
            <person name="Boxall N.J."/>
            <person name="Watkin E.L.J."/>
        </authorList>
    </citation>
    <scope>NUCLEOTIDE SEQUENCE [LARGE SCALE GENOMIC DNA]</scope>
    <source>
        <strain evidence="2 3">V6</strain>
    </source>
</reference>
<keyword evidence="1" id="KW-0472">Membrane</keyword>
<sequence>MKAVLRVAWLPVVTMPWAGSAILALLVLPLLLDALLPGYWSKLMLTLSAITALFSWLLVGYALRLVVQPESLLLPDFRRVIATAGVLWGVVLWLLPSALVAFGLGGLAGWWAIGGGGLAIAYMLLVTSGPSLAGYLPLLLIVISNVLPAPVRITLKHAIAHSVWLPSLPLLLAAVILLFYVRRLFSLGDTASPEAPFAPQARFQGSQARAAGTPLARRLRALQAWGAAGNEGRLRRHALRYRSKPTPGRQRKLTSVLLFPYDQPRGWLVSLVWLALAVGPLMLMNFSSAHFSVQHIHARLLNTYVAIMLLTPVNVGFGLAQLRPSLVELYFDLAPHTVRDFNELLVDCFLNTLPGHIVLATLLTAVVTLAIHPQALWHTLLIDVLVLPPTALLVLGLFIVQTANRIANIVIRIVTLLIAAAAYNGAYLALHALGTITGSLVVLGVGWSLGLAVWQASRQMFIDRPLGFESSAG</sequence>
<keyword evidence="1" id="KW-0812">Transmembrane</keyword>
<dbReference type="EMBL" id="CP017448">
    <property type="protein sequence ID" value="AOV17616.1"/>
    <property type="molecule type" value="Genomic_DNA"/>
</dbReference>
<dbReference type="KEGG" id="aaeo:BJI67_11590"/>
<feature type="transmembrane region" description="Helical" evidence="1">
    <location>
        <begin position="436"/>
        <end position="454"/>
    </location>
</feature>
<feature type="transmembrane region" description="Helical" evidence="1">
    <location>
        <begin position="266"/>
        <end position="284"/>
    </location>
</feature>
<feature type="transmembrane region" description="Helical" evidence="1">
    <location>
        <begin position="79"/>
        <end position="102"/>
    </location>
</feature>
<dbReference type="Proteomes" id="UP000095342">
    <property type="component" value="Chromosome"/>
</dbReference>
<feature type="transmembrane region" description="Helical" evidence="1">
    <location>
        <begin position="7"/>
        <end position="31"/>
    </location>
</feature>
<organism evidence="2 3">
    <name type="scientific">Acidihalobacter aeolianus</name>
    <dbReference type="NCBI Taxonomy" id="2792603"/>
    <lineage>
        <taxon>Bacteria</taxon>
        <taxon>Pseudomonadati</taxon>
        <taxon>Pseudomonadota</taxon>
        <taxon>Gammaproteobacteria</taxon>
        <taxon>Chromatiales</taxon>
        <taxon>Ectothiorhodospiraceae</taxon>
        <taxon>Acidihalobacter</taxon>
    </lineage>
</organism>
<keyword evidence="3" id="KW-1185">Reference proteome</keyword>
<evidence type="ECO:0000313" key="2">
    <source>
        <dbReference type="EMBL" id="AOV17616.1"/>
    </source>
</evidence>
<dbReference type="RefSeq" id="WP_070073162.1">
    <property type="nucleotide sequence ID" value="NZ_CP017448.1"/>
</dbReference>
<evidence type="ECO:0000256" key="1">
    <source>
        <dbReference type="SAM" id="Phobius"/>
    </source>
</evidence>
<feature type="transmembrane region" description="Helical" evidence="1">
    <location>
        <begin position="132"/>
        <end position="151"/>
    </location>
</feature>